<evidence type="ECO:0000313" key="3">
    <source>
        <dbReference type="Proteomes" id="UP001359886"/>
    </source>
</evidence>
<protein>
    <submittedName>
        <fullName evidence="2">Alpha/beta fold hydrolase</fullName>
    </submittedName>
</protein>
<dbReference type="GO" id="GO:0016787">
    <property type="term" value="F:hydrolase activity"/>
    <property type="evidence" value="ECO:0007669"/>
    <property type="project" value="UniProtKB-KW"/>
</dbReference>
<dbReference type="SUPFAM" id="SSF53474">
    <property type="entry name" value="alpha/beta-Hydrolases"/>
    <property type="match status" value="1"/>
</dbReference>
<dbReference type="AlphaFoldDB" id="A0AAW9REW0"/>
<dbReference type="InterPro" id="IPR029058">
    <property type="entry name" value="AB_hydrolase_fold"/>
</dbReference>
<organism evidence="2 3">
    <name type="scientific">Elongatibacter sediminis</name>
    <dbReference type="NCBI Taxonomy" id="3119006"/>
    <lineage>
        <taxon>Bacteria</taxon>
        <taxon>Pseudomonadati</taxon>
        <taxon>Pseudomonadota</taxon>
        <taxon>Gammaproteobacteria</taxon>
        <taxon>Chromatiales</taxon>
        <taxon>Wenzhouxiangellaceae</taxon>
        <taxon>Elongatibacter</taxon>
    </lineage>
</organism>
<keyword evidence="2" id="KW-0378">Hydrolase</keyword>
<dbReference type="InterPro" id="IPR000073">
    <property type="entry name" value="AB_hydrolase_1"/>
</dbReference>
<dbReference type="PRINTS" id="PR00111">
    <property type="entry name" value="ABHYDROLASE"/>
</dbReference>
<dbReference type="RefSeq" id="WP_354693651.1">
    <property type="nucleotide sequence ID" value="NZ_JAZHOG010000001.1"/>
</dbReference>
<gene>
    <name evidence="2" type="ORF">V3330_01730</name>
</gene>
<dbReference type="PANTHER" id="PTHR43798:SF33">
    <property type="entry name" value="HYDROLASE, PUTATIVE (AFU_ORTHOLOGUE AFUA_2G14860)-RELATED"/>
    <property type="match status" value="1"/>
</dbReference>
<dbReference type="Gene3D" id="3.40.50.1820">
    <property type="entry name" value="alpha/beta hydrolase"/>
    <property type="match status" value="1"/>
</dbReference>
<feature type="domain" description="AB hydrolase-1" evidence="1">
    <location>
        <begin position="20"/>
        <end position="149"/>
    </location>
</feature>
<dbReference type="InterPro" id="IPR050266">
    <property type="entry name" value="AB_hydrolase_sf"/>
</dbReference>
<accession>A0AAW9REW0</accession>
<dbReference type="Proteomes" id="UP001359886">
    <property type="component" value="Unassembled WGS sequence"/>
</dbReference>
<evidence type="ECO:0000259" key="1">
    <source>
        <dbReference type="Pfam" id="PF00561"/>
    </source>
</evidence>
<dbReference type="EMBL" id="JAZHOG010000001">
    <property type="protein sequence ID" value="MEJ8566331.1"/>
    <property type="molecule type" value="Genomic_DNA"/>
</dbReference>
<dbReference type="GO" id="GO:0016020">
    <property type="term" value="C:membrane"/>
    <property type="evidence" value="ECO:0007669"/>
    <property type="project" value="TreeGrafter"/>
</dbReference>
<dbReference type="PANTHER" id="PTHR43798">
    <property type="entry name" value="MONOACYLGLYCEROL LIPASE"/>
    <property type="match status" value="1"/>
</dbReference>
<name>A0AAW9REW0_9GAMM</name>
<proteinExistence type="predicted"/>
<evidence type="ECO:0000313" key="2">
    <source>
        <dbReference type="EMBL" id="MEJ8566331.1"/>
    </source>
</evidence>
<keyword evidence="3" id="KW-1185">Reference proteome</keyword>
<reference evidence="2 3" key="1">
    <citation type="submission" date="2024-02" db="EMBL/GenBank/DDBJ databases">
        <title>A novel Wenzhouxiangellaceae bacterium, isolated from coastal sediments.</title>
        <authorList>
            <person name="Du Z.-J."/>
            <person name="Ye Y.-Q."/>
            <person name="Zhang X.-Y."/>
        </authorList>
    </citation>
    <scope>NUCLEOTIDE SEQUENCE [LARGE SCALE GENOMIC DNA]</scope>
    <source>
        <strain evidence="2 3">CH-27</strain>
    </source>
</reference>
<dbReference type="Pfam" id="PF00561">
    <property type="entry name" value="Abhydrolase_1"/>
    <property type="match status" value="1"/>
</dbReference>
<comment type="caution">
    <text evidence="2">The sequence shown here is derived from an EMBL/GenBank/DDBJ whole genome shotgun (WGS) entry which is preliminary data.</text>
</comment>
<sequence>MPYLNAPGVRLHVQELGAGPPVVMLHGLLLGSLAAWYFTAAPVLARESRVVLYDLRGHGRSERVGGGYDSDTQVGDLEAVTAELDTPLTLVGHSFGALVALKFALRHPRRVARLALVELPLPPGSAGDIDGFLARSPEEALDALPEAVLKSAQGGGRAARRLLEHLDFLASRSTLLADLAAEPDIPDAVLAGLHCPVLLAYGKDSACRPVGERLAGVLPDARLAVLEGGHYLHLDATEALTDLLRDFCRA</sequence>